<dbReference type="InterPro" id="IPR036188">
    <property type="entry name" value="FAD/NAD-bd_sf"/>
</dbReference>
<evidence type="ECO:0000259" key="6">
    <source>
        <dbReference type="Pfam" id="PF01494"/>
    </source>
</evidence>
<reference evidence="7" key="2">
    <citation type="submission" date="2020-09" db="EMBL/GenBank/DDBJ databases">
        <authorList>
            <person name="Sun Q."/>
            <person name="Sedlacek I."/>
        </authorList>
    </citation>
    <scope>NUCLEOTIDE SEQUENCE</scope>
    <source>
        <strain evidence="7">CCM 7897</strain>
    </source>
</reference>
<evidence type="ECO:0000256" key="5">
    <source>
        <dbReference type="ARBA" id="ARBA00023033"/>
    </source>
</evidence>
<reference evidence="7" key="1">
    <citation type="journal article" date="2014" name="Int. J. Syst. Evol. Microbiol.">
        <title>Complete genome sequence of Corynebacterium casei LMG S-19264T (=DSM 44701T), isolated from a smear-ripened cheese.</title>
        <authorList>
            <consortium name="US DOE Joint Genome Institute (JGI-PGF)"/>
            <person name="Walter F."/>
            <person name="Albersmeier A."/>
            <person name="Kalinowski J."/>
            <person name="Ruckert C."/>
        </authorList>
    </citation>
    <scope>NUCLEOTIDE SEQUENCE</scope>
    <source>
        <strain evidence="7">CCM 7897</strain>
    </source>
</reference>
<dbReference type="InterPro" id="IPR050493">
    <property type="entry name" value="FAD-dep_Monooxygenase_BioMet"/>
</dbReference>
<dbReference type="PRINTS" id="PR00420">
    <property type="entry name" value="RNGMNOXGNASE"/>
</dbReference>
<dbReference type="EMBL" id="BMCT01000003">
    <property type="protein sequence ID" value="GGF65969.1"/>
    <property type="molecule type" value="Genomic_DNA"/>
</dbReference>
<dbReference type="Proteomes" id="UP000606044">
    <property type="component" value="Unassembled WGS sequence"/>
</dbReference>
<dbReference type="Gene3D" id="3.50.50.60">
    <property type="entry name" value="FAD/NAD(P)-binding domain"/>
    <property type="match status" value="1"/>
</dbReference>
<evidence type="ECO:0000256" key="2">
    <source>
        <dbReference type="ARBA" id="ARBA00022630"/>
    </source>
</evidence>
<comment type="caution">
    <text evidence="7">The sequence shown here is derived from an EMBL/GenBank/DDBJ whole genome shotgun (WGS) entry which is preliminary data.</text>
</comment>
<sequence>MGGKAGGLTVSDPASQAAAASGAARDPASSSALIVGAGIGGLAAGITLRRLGLKVSIWEQAEALAEVGAGLQLSPNATRYLRDLGLLDAIEKVAVVPRALDVRDGRTFDSLAHCEYGPEAARHGAPFLVIHRADLLDVLAAAARDAGCDIRLNTRLQSLEPHGTGMRAVAAEGDSLIAQEADVVIGADGVRSVVREHLGLGVRPVFARRVAYRATIPLRSDTSPDVRLFLGPDAHLVTYPVKAGTAVNVVAIVRQDKPVSRWSEPGDASKVHKAFAGWAPEVRALLEDAPAFLCWGLYDLDPLPRWSQGRVTLLGDAAHAMLPFLAQGAAQAIEDAAVLAQVLGREGISPDALSQYEAIRRPRTARIQLGARRNAGIYHMKGLGRFARNMVIKATGPSLLSRHDWIYGG</sequence>
<evidence type="ECO:0000256" key="3">
    <source>
        <dbReference type="ARBA" id="ARBA00022827"/>
    </source>
</evidence>
<dbReference type="InterPro" id="IPR002938">
    <property type="entry name" value="FAD-bd"/>
</dbReference>
<dbReference type="PANTHER" id="PTHR13789:SF318">
    <property type="entry name" value="GERANYLGERANYL DIPHOSPHATE REDUCTASE"/>
    <property type="match status" value="1"/>
</dbReference>
<dbReference type="Pfam" id="PF01494">
    <property type="entry name" value="FAD_binding_3"/>
    <property type="match status" value="1"/>
</dbReference>
<dbReference type="GO" id="GO:0071949">
    <property type="term" value="F:FAD binding"/>
    <property type="evidence" value="ECO:0007669"/>
    <property type="project" value="InterPro"/>
</dbReference>
<gene>
    <name evidence="7" type="primary">nah</name>
    <name evidence="7" type="ORF">GCM10007301_27090</name>
</gene>
<dbReference type="GO" id="GO:0004497">
    <property type="term" value="F:monooxygenase activity"/>
    <property type="evidence" value="ECO:0007669"/>
    <property type="project" value="UniProtKB-KW"/>
</dbReference>
<comment type="cofactor">
    <cofactor evidence="1">
        <name>FAD</name>
        <dbReference type="ChEBI" id="CHEBI:57692"/>
    </cofactor>
</comment>
<keyword evidence="4" id="KW-0560">Oxidoreductase</keyword>
<keyword evidence="2" id="KW-0285">Flavoprotein</keyword>
<dbReference type="SUPFAM" id="SSF51905">
    <property type="entry name" value="FAD/NAD(P)-binding domain"/>
    <property type="match status" value="1"/>
</dbReference>
<proteinExistence type="predicted"/>
<dbReference type="SUPFAM" id="SSF54373">
    <property type="entry name" value="FAD-linked reductases, C-terminal domain"/>
    <property type="match status" value="1"/>
</dbReference>
<accession>A0A917C077</accession>
<name>A0A917C077_9HYPH</name>
<evidence type="ECO:0000256" key="4">
    <source>
        <dbReference type="ARBA" id="ARBA00023002"/>
    </source>
</evidence>
<evidence type="ECO:0000256" key="1">
    <source>
        <dbReference type="ARBA" id="ARBA00001974"/>
    </source>
</evidence>
<evidence type="ECO:0000313" key="8">
    <source>
        <dbReference type="Proteomes" id="UP000606044"/>
    </source>
</evidence>
<organism evidence="7 8">
    <name type="scientific">Azorhizobium oxalatiphilum</name>
    <dbReference type="NCBI Taxonomy" id="980631"/>
    <lineage>
        <taxon>Bacteria</taxon>
        <taxon>Pseudomonadati</taxon>
        <taxon>Pseudomonadota</taxon>
        <taxon>Alphaproteobacteria</taxon>
        <taxon>Hyphomicrobiales</taxon>
        <taxon>Xanthobacteraceae</taxon>
        <taxon>Azorhizobium</taxon>
    </lineage>
</organism>
<keyword evidence="8" id="KW-1185">Reference proteome</keyword>
<dbReference type="AlphaFoldDB" id="A0A917C077"/>
<dbReference type="PANTHER" id="PTHR13789">
    <property type="entry name" value="MONOOXYGENASE"/>
    <property type="match status" value="1"/>
</dbReference>
<keyword evidence="5" id="KW-0503">Monooxygenase</keyword>
<feature type="domain" description="FAD-binding" evidence="6">
    <location>
        <begin position="31"/>
        <end position="366"/>
    </location>
</feature>
<keyword evidence="3" id="KW-0274">FAD</keyword>
<evidence type="ECO:0000313" key="7">
    <source>
        <dbReference type="EMBL" id="GGF65969.1"/>
    </source>
</evidence>
<protein>
    <submittedName>
        <fullName evidence="7">Salicylate hydroxylase</fullName>
    </submittedName>
</protein>